<sequence length="138" mass="15200">MQAPSATSETETNPVVSTSNRSDEASEPSGERGFEGNLRTCKSSATILSRQRRRYLSSRGSMVLMIRSTKALPLRSAISRTVCKVAPTGFAWPSRREVMQRISSRSSVCGEKQRMAVKKRKMHSAELELLPKPASPST</sequence>
<comment type="caution">
    <text evidence="1">The sequence shown here is derived from an EMBL/GenBank/DDBJ whole genome shotgun (WGS) entry which is preliminary data.</text>
</comment>
<proteinExistence type="predicted"/>
<name>A0ACC1M846_9FUNG</name>
<keyword evidence="2" id="KW-1185">Reference proteome</keyword>
<dbReference type="Proteomes" id="UP001139981">
    <property type="component" value="Unassembled WGS sequence"/>
</dbReference>
<evidence type="ECO:0000313" key="1">
    <source>
        <dbReference type="EMBL" id="KAJ2899869.1"/>
    </source>
</evidence>
<protein>
    <submittedName>
        <fullName evidence="1">Uncharacterized protein</fullName>
    </submittedName>
</protein>
<dbReference type="EMBL" id="JANBVB010000016">
    <property type="protein sequence ID" value="KAJ2899869.1"/>
    <property type="molecule type" value="Genomic_DNA"/>
</dbReference>
<gene>
    <name evidence="1" type="ORF">IWW38_000821</name>
</gene>
<evidence type="ECO:0000313" key="2">
    <source>
        <dbReference type="Proteomes" id="UP001139981"/>
    </source>
</evidence>
<organism evidence="1 2">
    <name type="scientific">Coemansia aciculifera</name>
    <dbReference type="NCBI Taxonomy" id="417176"/>
    <lineage>
        <taxon>Eukaryota</taxon>
        <taxon>Fungi</taxon>
        <taxon>Fungi incertae sedis</taxon>
        <taxon>Zoopagomycota</taxon>
        <taxon>Kickxellomycotina</taxon>
        <taxon>Kickxellomycetes</taxon>
        <taxon>Kickxellales</taxon>
        <taxon>Kickxellaceae</taxon>
        <taxon>Coemansia</taxon>
    </lineage>
</organism>
<accession>A0ACC1M846</accession>
<reference evidence="1" key="1">
    <citation type="submission" date="2022-07" db="EMBL/GenBank/DDBJ databases">
        <title>Phylogenomic reconstructions and comparative analyses of Kickxellomycotina fungi.</title>
        <authorList>
            <person name="Reynolds N.K."/>
            <person name="Stajich J.E."/>
            <person name="Barry K."/>
            <person name="Grigoriev I.V."/>
            <person name="Crous P."/>
            <person name="Smith M.E."/>
        </authorList>
    </citation>
    <scope>NUCLEOTIDE SEQUENCE</scope>
    <source>
        <strain evidence="1">CBS 190363</strain>
    </source>
</reference>